<proteinExistence type="predicted"/>
<accession>A0AAD7V6X3</accession>
<feature type="compositionally biased region" description="Polar residues" evidence="1">
    <location>
        <begin position="92"/>
        <end position="112"/>
    </location>
</feature>
<gene>
    <name evidence="4" type="ORF">O0I10_005492</name>
</gene>
<evidence type="ECO:0000256" key="2">
    <source>
        <dbReference type="SAM" id="Phobius"/>
    </source>
</evidence>
<feature type="domain" description="RGS" evidence="3">
    <location>
        <begin position="38"/>
        <end position="236"/>
    </location>
</feature>
<dbReference type="InterPro" id="IPR052246">
    <property type="entry name" value="Cell_Polariz_PKAAnc"/>
</dbReference>
<dbReference type="InterPro" id="IPR036305">
    <property type="entry name" value="RGS_sf"/>
</dbReference>
<feature type="transmembrane region" description="Helical" evidence="2">
    <location>
        <begin position="244"/>
        <end position="266"/>
    </location>
</feature>
<dbReference type="GeneID" id="83212904"/>
<sequence>MSDIARPTTGPPGFLMKRWHKCSSGNTKTSVLLRELPSLDQVLRRQSRPPVCLYNFYIVLRDRLELETLLDFWLDVQQARVLYKRHVKQSTKKSNPTRNMTPPLSPAPTTMSHDQQLTHSLLMLASGNSTTTAGRPSVGTVGSHGSNNTASTVVTRAAMQEFIEHIYLRYIVPNAEKELMHLPLSMRDAIADQFASSKTGIYDPSIVFNDAQHYVHQLLQATWPYFLRYKALMNLTLNQQLGRIAAGLATLLVGFSVEFSLIFLNVQPWHTRIWGVLPIFVGVYCLISGLTGLDPIWVLAFNVSETTTFHFNRIQQPNVRPILSERSIIVLAVCLLITIILIVIFCALPGKRL</sequence>
<keyword evidence="2" id="KW-0812">Transmembrane</keyword>
<keyword evidence="2" id="KW-1133">Transmembrane helix</keyword>
<dbReference type="RefSeq" id="XP_058343679.1">
    <property type="nucleotide sequence ID" value="XM_058485532.1"/>
</dbReference>
<dbReference type="EMBL" id="JARTCD010000022">
    <property type="protein sequence ID" value="KAJ8658766.1"/>
    <property type="molecule type" value="Genomic_DNA"/>
</dbReference>
<name>A0AAD7V6X3_9FUNG</name>
<dbReference type="GO" id="GO:0005886">
    <property type="term" value="C:plasma membrane"/>
    <property type="evidence" value="ECO:0007669"/>
    <property type="project" value="TreeGrafter"/>
</dbReference>
<keyword evidence="2" id="KW-0472">Membrane</keyword>
<dbReference type="GO" id="GO:0008104">
    <property type="term" value="P:intracellular protein localization"/>
    <property type="evidence" value="ECO:0007669"/>
    <property type="project" value="TreeGrafter"/>
</dbReference>
<dbReference type="InterPro" id="IPR044926">
    <property type="entry name" value="RGS_subdomain_2"/>
</dbReference>
<dbReference type="SMART" id="SM00315">
    <property type="entry name" value="RGS"/>
    <property type="match status" value="1"/>
</dbReference>
<dbReference type="PANTHER" id="PTHR13155:SF1">
    <property type="entry name" value="A-KINASE ANCHOR PROTEIN 10, MITOCHONDRIAL"/>
    <property type="match status" value="1"/>
</dbReference>
<evidence type="ECO:0000259" key="3">
    <source>
        <dbReference type="SMART" id="SM00315"/>
    </source>
</evidence>
<feature type="transmembrane region" description="Helical" evidence="2">
    <location>
        <begin position="273"/>
        <end position="293"/>
    </location>
</feature>
<dbReference type="PANTHER" id="PTHR13155">
    <property type="entry name" value="A-KINASE ANCHOR PROTEINS"/>
    <property type="match status" value="1"/>
</dbReference>
<evidence type="ECO:0000256" key="1">
    <source>
        <dbReference type="SAM" id="MobiDB-lite"/>
    </source>
</evidence>
<evidence type="ECO:0000313" key="5">
    <source>
        <dbReference type="Proteomes" id="UP001234581"/>
    </source>
</evidence>
<dbReference type="AlphaFoldDB" id="A0AAD7V6X3"/>
<feature type="transmembrane region" description="Helical" evidence="2">
    <location>
        <begin position="328"/>
        <end position="348"/>
    </location>
</feature>
<comment type="caution">
    <text evidence="4">The sequence shown here is derived from an EMBL/GenBank/DDBJ whole genome shotgun (WGS) entry which is preliminary data.</text>
</comment>
<dbReference type="Gene3D" id="1.10.167.10">
    <property type="entry name" value="Regulator of G-protein Signalling 4, domain 2"/>
    <property type="match status" value="1"/>
</dbReference>
<evidence type="ECO:0000313" key="4">
    <source>
        <dbReference type="EMBL" id="KAJ8658766.1"/>
    </source>
</evidence>
<reference evidence="4 5" key="1">
    <citation type="submission" date="2023-03" db="EMBL/GenBank/DDBJ databases">
        <title>Genome sequence of Lichtheimia ornata CBS 291.66.</title>
        <authorList>
            <person name="Mohabir J.T."/>
            <person name="Shea T.P."/>
            <person name="Kurbessoian T."/>
            <person name="Berby B."/>
            <person name="Fontaine J."/>
            <person name="Livny J."/>
            <person name="Gnirke A."/>
            <person name="Stajich J.E."/>
            <person name="Cuomo C.A."/>
        </authorList>
    </citation>
    <scope>NUCLEOTIDE SEQUENCE [LARGE SCALE GENOMIC DNA]</scope>
    <source>
        <strain evidence="4">CBS 291.66</strain>
    </source>
</reference>
<dbReference type="SUPFAM" id="SSF48097">
    <property type="entry name" value="Regulator of G-protein signaling, RGS"/>
    <property type="match status" value="1"/>
</dbReference>
<dbReference type="Proteomes" id="UP001234581">
    <property type="component" value="Unassembled WGS sequence"/>
</dbReference>
<protein>
    <recommendedName>
        <fullName evidence="3">RGS domain-containing protein</fullName>
    </recommendedName>
</protein>
<feature type="region of interest" description="Disordered" evidence="1">
    <location>
        <begin position="87"/>
        <end position="112"/>
    </location>
</feature>
<dbReference type="InterPro" id="IPR016137">
    <property type="entry name" value="RGS"/>
</dbReference>
<organism evidence="4 5">
    <name type="scientific">Lichtheimia ornata</name>
    <dbReference type="NCBI Taxonomy" id="688661"/>
    <lineage>
        <taxon>Eukaryota</taxon>
        <taxon>Fungi</taxon>
        <taxon>Fungi incertae sedis</taxon>
        <taxon>Mucoromycota</taxon>
        <taxon>Mucoromycotina</taxon>
        <taxon>Mucoromycetes</taxon>
        <taxon>Mucorales</taxon>
        <taxon>Lichtheimiaceae</taxon>
        <taxon>Lichtheimia</taxon>
    </lineage>
</organism>
<keyword evidence="5" id="KW-1185">Reference proteome</keyword>